<comment type="similarity">
    <text evidence="1">Belongs to the peptidase C10 family.</text>
</comment>
<accession>A0ABQ1YZT7</accession>
<gene>
    <name evidence="7" type="ORF">GCM10007423_39300</name>
</gene>
<evidence type="ECO:0000259" key="6">
    <source>
        <dbReference type="Pfam" id="PF13734"/>
    </source>
</evidence>
<comment type="caution">
    <text evidence="7">The sequence shown here is derived from an EMBL/GenBank/DDBJ whole genome shotgun (WGS) entry which is preliminary data.</text>
</comment>
<evidence type="ECO:0000256" key="3">
    <source>
        <dbReference type="ARBA" id="ARBA00022729"/>
    </source>
</evidence>
<dbReference type="Proteomes" id="UP000600214">
    <property type="component" value="Unassembled WGS sequence"/>
</dbReference>
<dbReference type="InterPro" id="IPR044934">
    <property type="entry name" value="Streptopain_sf"/>
</dbReference>
<evidence type="ECO:0000313" key="7">
    <source>
        <dbReference type="EMBL" id="GGH42583.1"/>
    </source>
</evidence>
<sequence>MFFFAAIFSLTQCHKDEISSKPDENSKIKDDFVVSAKEAIEVAQQFTLTNGKGNMDPNARVGAVMEVTGQQTVLDSADQKPLIHVINLKKGYAIVSADLRAMPVIAFSEDGKFDLNDVPNGVNLWLQSAKEKLKEIKQKNFKSNDIVNKEWRKYLSDKNGRVQDTNCIEWYQYGQFQCQGRFTTFGPLLNTGWTQSGVSSSMLMPGFKDCDGCGRYLAGCGPVAIAQIDEFYHPNPDRPRATSSGNCGSMLPGQQSLGNLMKWAGYYSSANYDYLGTCNTMTWPSDIPNGFTGLGYSSGGTSYAANNYEKIKIDLTGNHPVVFSGSTCLTCFNDYHIWVCDGLRENNYSEFNCATKTCNEWSFSYLHMNWGWNRLNDWYAFGSYHPDGANYDANMKVITGIRP</sequence>
<dbReference type="Pfam" id="PF01640">
    <property type="entry name" value="Peptidase_C10"/>
    <property type="match status" value="1"/>
</dbReference>
<keyword evidence="3" id="KW-0732">Signal</keyword>
<dbReference type="InterPro" id="IPR025896">
    <property type="entry name" value="Spi_Prtas-inh"/>
</dbReference>
<dbReference type="SUPFAM" id="SSF54001">
    <property type="entry name" value="Cysteine proteinases"/>
    <property type="match status" value="1"/>
</dbReference>
<evidence type="ECO:0000256" key="5">
    <source>
        <dbReference type="ARBA" id="ARBA00022807"/>
    </source>
</evidence>
<dbReference type="EMBL" id="BMIA01000003">
    <property type="protein sequence ID" value="GGH42583.1"/>
    <property type="molecule type" value="Genomic_DNA"/>
</dbReference>
<dbReference type="Pfam" id="PF13734">
    <property type="entry name" value="Inhibitor_I69"/>
    <property type="match status" value="1"/>
</dbReference>
<organism evidence="7 8">
    <name type="scientific">Dyadobacter endophyticus</name>
    <dbReference type="NCBI Taxonomy" id="1749036"/>
    <lineage>
        <taxon>Bacteria</taxon>
        <taxon>Pseudomonadati</taxon>
        <taxon>Bacteroidota</taxon>
        <taxon>Cytophagia</taxon>
        <taxon>Cytophagales</taxon>
        <taxon>Spirosomataceae</taxon>
        <taxon>Dyadobacter</taxon>
    </lineage>
</organism>
<dbReference type="Gene3D" id="3.90.70.50">
    <property type="entry name" value="Peptidase C10, streptopain"/>
    <property type="match status" value="2"/>
</dbReference>
<name>A0ABQ1YZT7_9BACT</name>
<proteinExistence type="inferred from homology"/>
<keyword evidence="4" id="KW-0378">Hydrolase</keyword>
<dbReference type="InterPro" id="IPR038765">
    <property type="entry name" value="Papain-like_cys_pep_sf"/>
</dbReference>
<keyword evidence="8" id="KW-1185">Reference proteome</keyword>
<reference evidence="8" key="1">
    <citation type="journal article" date="2019" name="Int. J. Syst. Evol. Microbiol.">
        <title>The Global Catalogue of Microorganisms (GCM) 10K type strain sequencing project: providing services to taxonomists for standard genome sequencing and annotation.</title>
        <authorList>
            <consortium name="The Broad Institute Genomics Platform"/>
            <consortium name="The Broad Institute Genome Sequencing Center for Infectious Disease"/>
            <person name="Wu L."/>
            <person name="Ma J."/>
        </authorList>
    </citation>
    <scope>NUCLEOTIDE SEQUENCE [LARGE SCALE GENOMIC DNA]</scope>
    <source>
        <strain evidence="8">CGMCC 1.15288</strain>
    </source>
</reference>
<protein>
    <recommendedName>
        <fullName evidence="6">Spi protease inhibitor domain-containing protein</fullName>
    </recommendedName>
</protein>
<evidence type="ECO:0000256" key="1">
    <source>
        <dbReference type="ARBA" id="ARBA00009693"/>
    </source>
</evidence>
<dbReference type="InterPro" id="IPR000200">
    <property type="entry name" value="Peptidase_C10"/>
</dbReference>
<evidence type="ECO:0000256" key="2">
    <source>
        <dbReference type="ARBA" id="ARBA00022670"/>
    </source>
</evidence>
<feature type="domain" description="Spi protease inhibitor" evidence="6">
    <location>
        <begin position="34"/>
        <end position="132"/>
    </location>
</feature>
<evidence type="ECO:0000256" key="4">
    <source>
        <dbReference type="ARBA" id="ARBA00022801"/>
    </source>
</evidence>
<keyword evidence="5" id="KW-0788">Thiol protease</keyword>
<evidence type="ECO:0000313" key="8">
    <source>
        <dbReference type="Proteomes" id="UP000600214"/>
    </source>
</evidence>
<keyword evidence="2" id="KW-0645">Protease</keyword>